<name>A0A1I4XXD3_9PROT</name>
<gene>
    <name evidence="1" type="ORF">SAMN05216386_0373</name>
</gene>
<sequence>MFTIGDARHGLTLHQNQKAVCAVTDRRRGRKGGTKVLEEVTKPREWRGLLHERHRESITSIQSVFLL</sequence>
<keyword evidence="2" id="KW-1185">Reference proteome</keyword>
<reference evidence="2" key="1">
    <citation type="submission" date="2016-10" db="EMBL/GenBank/DDBJ databases">
        <authorList>
            <person name="Varghese N."/>
        </authorList>
    </citation>
    <scope>NUCLEOTIDE SEQUENCE [LARGE SCALE GENOMIC DNA]</scope>
    <source>
        <strain evidence="2">Nsp8</strain>
    </source>
</reference>
<dbReference type="Proteomes" id="UP000183107">
    <property type="component" value="Unassembled WGS sequence"/>
</dbReference>
<dbReference type="EMBL" id="FOVJ01000001">
    <property type="protein sequence ID" value="SFN30396.1"/>
    <property type="molecule type" value="Genomic_DNA"/>
</dbReference>
<evidence type="ECO:0000313" key="2">
    <source>
        <dbReference type="Proteomes" id="UP000183107"/>
    </source>
</evidence>
<organism evidence="1 2">
    <name type="scientific">Nitrosospira briensis</name>
    <dbReference type="NCBI Taxonomy" id="35799"/>
    <lineage>
        <taxon>Bacteria</taxon>
        <taxon>Pseudomonadati</taxon>
        <taxon>Pseudomonadota</taxon>
        <taxon>Betaproteobacteria</taxon>
        <taxon>Nitrosomonadales</taxon>
        <taxon>Nitrosomonadaceae</taxon>
        <taxon>Nitrosospira</taxon>
    </lineage>
</organism>
<protein>
    <submittedName>
        <fullName evidence="1">Uncharacterized protein</fullName>
    </submittedName>
</protein>
<evidence type="ECO:0000313" key="1">
    <source>
        <dbReference type="EMBL" id="SFN30396.1"/>
    </source>
</evidence>
<accession>A0A1I4XXD3</accession>
<proteinExistence type="predicted"/>
<dbReference type="AlphaFoldDB" id="A0A1I4XXD3"/>